<evidence type="ECO:0000313" key="1">
    <source>
        <dbReference type="EMBL" id="QBK25882.1"/>
    </source>
</evidence>
<keyword evidence="1" id="KW-0255">Endonuclease</keyword>
<reference evidence="1 2" key="1">
    <citation type="submission" date="2019-02" db="EMBL/GenBank/DDBJ databases">
        <title>Ureibacillus thermophilus.</title>
        <authorList>
            <person name="Sunny J.S."/>
            <person name="Natarajan A."/>
            <person name="Saleena L.M."/>
        </authorList>
    </citation>
    <scope>NUCLEOTIDE SEQUENCE [LARGE SCALE GENOMIC DNA]</scope>
    <source>
        <strain evidence="1 2">LM102</strain>
    </source>
</reference>
<keyword evidence="1" id="KW-0540">Nuclease</keyword>
<name>A0A4P6UWA1_9BACL</name>
<proteinExistence type="predicted"/>
<dbReference type="EMBL" id="CP036528">
    <property type="protein sequence ID" value="QBK25882.1"/>
    <property type="molecule type" value="Genomic_DNA"/>
</dbReference>
<gene>
    <name evidence="1" type="ORF">DKZ56_08430</name>
</gene>
<sequence>MNKFQLLLSQIDCLDELMTAKLENERAMMNDQFFAQIVSTHQKVSLAEKNVDVKNTCSPMDSELE</sequence>
<keyword evidence="1" id="KW-0378">Hydrolase</keyword>
<dbReference type="GO" id="GO:0004519">
    <property type="term" value="F:endonuclease activity"/>
    <property type="evidence" value="ECO:0007669"/>
    <property type="project" value="UniProtKB-KW"/>
</dbReference>
<accession>A0A4P6UWA1</accession>
<protein>
    <submittedName>
        <fullName evidence="1">Endonuclease</fullName>
    </submittedName>
</protein>
<organism evidence="1 2">
    <name type="scientific">Ureibacillus thermophilus</name>
    <dbReference type="NCBI Taxonomy" id="367743"/>
    <lineage>
        <taxon>Bacteria</taxon>
        <taxon>Bacillati</taxon>
        <taxon>Bacillota</taxon>
        <taxon>Bacilli</taxon>
        <taxon>Bacillales</taxon>
        <taxon>Caryophanaceae</taxon>
        <taxon>Ureibacillus</taxon>
    </lineage>
</organism>
<keyword evidence="2" id="KW-1185">Reference proteome</keyword>
<dbReference type="RefSeq" id="WP_208649579.1">
    <property type="nucleotide sequence ID" value="NZ_CP036528.1"/>
</dbReference>
<dbReference type="Proteomes" id="UP000291151">
    <property type="component" value="Chromosome"/>
</dbReference>
<dbReference type="KEGG" id="uth:DKZ56_08430"/>
<evidence type="ECO:0000313" key="2">
    <source>
        <dbReference type="Proteomes" id="UP000291151"/>
    </source>
</evidence>
<dbReference type="AlphaFoldDB" id="A0A4P6UWA1"/>